<dbReference type="Gene3D" id="1.25.10.10">
    <property type="entry name" value="Leucine-rich Repeat Variant"/>
    <property type="match status" value="2"/>
</dbReference>
<evidence type="ECO:0000313" key="3">
    <source>
        <dbReference type="EMBL" id="EAY10774.1"/>
    </source>
</evidence>
<feature type="compositionally biased region" description="Basic and acidic residues" evidence="1">
    <location>
        <begin position="521"/>
        <end position="532"/>
    </location>
</feature>
<dbReference type="GO" id="GO:0005881">
    <property type="term" value="C:cytoplasmic microtubule"/>
    <property type="evidence" value="ECO:0000318"/>
    <property type="project" value="GO_Central"/>
</dbReference>
<dbReference type="VEuPathDB" id="TrichDB:TVAGG3_0421440"/>
<dbReference type="InParanoid" id="A2E989"/>
<dbReference type="AlphaFoldDB" id="A2E989"/>
<dbReference type="SMART" id="SM01349">
    <property type="entry name" value="TOG"/>
    <property type="match status" value="1"/>
</dbReference>
<dbReference type="SUPFAM" id="SSF48371">
    <property type="entry name" value="ARM repeat"/>
    <property type="match status" value="1"/>
</dbReference>
<accession>A2E989</accession>
<name>A2E989_TRIV3</name>
<dbReference type="GO" id="GO:0000226">
    <property type="term" value="P:microtubule cytoskeleton organization"/>
    <property type="evidence" value="ECO:0000318"/>
    <property type="project" value="GO_Central"/>
</dbReference>
<dbReference type="KEGG" id="tva:4768711"/>
<dbReference type="InterPro" id="IPR034085">
    <property type="entry name" value="TOG"/>
</dbReference>
<dbReference type="RefSeq" id="XP_001322997.1">
    <property type="nucleotide sequence ID" value="XM_001322962.1"/>
</dbReference>
<protein>
    <recommendedName>
        <fullName evidence="2">TOG domain-containing protein</fullName>
    </recommendedName>
</protein>
<dbReference type="GO" id="GO:0008017">
    <property type="term" value="F:microtubule binding"/>
    <property type="evidence" value="ECO:0000318"/>
    <property type="project" value="GO_Central"/>
</dbReference>
<sequence>MANANYTNSQSKPDDIQQYFGFLPPNSIAQMQSTDYQKRIECSQEILEYVPTIPVEEIDFDGFLRFIQQYVTDANLKVAQNCSLIIEEVITELKKAGNIHVRLCVSIAFDQLKDNRRFVIQLGGAVIGDLLRATDQKTVFEEIVRSSASAPSNLLSQIYKTLPNLIQQNALNPSILIDYSAFFDTGLTTQDENVKQSALWCLEYLKANFSEIYDRLYNLLSSQASRMIGRSSHNPATAIPKNREFGPQVIRQINTAGAVEAAKINMTMSQKGYRRPLLPSQGAGRLLSKSRPITSTFPNAPGQDANDTFNFEPVSLPVQDRIIPPQTTFNDDEVIFEPPEQEDSGLLKGGAKTGPVFRTRDIKTDLNNPLFDTELELDETKPKVGHAHFDAAVLDEVPAVSSGFRQPKPIRAKVHKEYEELPSANFGGSHFDENAFNEIKAEKKQDPFRERRSGLKKRLINLEENKEESSSRENAIQSESIPPNKKKGVVNFDGLLVSNAEANNSSRENVTPEKKRPKAKPHVEIHDPDSRPIKTSGAYDIGEDLTIDAALSAPIPKAKPRPRSVRTTTAKERKTEKPPPSSPPVPKTPTPAQYLEDLQSDDWEKQNKAIEALLGGCAPKDLIKSSLRTSMSALLECAQSTRTALSKNALNLVLQWIKDKDISVAGVADVLGTRLLKLMQSQSSHHFIQDLTGECFLSLLENVPDTRQCAIISREHKSPYAAGRALVALGAEKSVERIEDPTPLLVPLAYMVKDADQETRKHAKVAIKHIAAKKRNFVEYVKSNVSSQEDQNNLIKASTAP</sequence>
<dbReference type="VEuPathDB" id="TrichDB:TVAG_121780"/>
<feature type="region of interest" description="Disordered" evidence="1">
    <location>
        <begin position="500"/>
        <end position="538"/>
    </location>
</feature>
<feature type="region of interest" description="Disordered" evidence="1">
    <location>
        <begin position="552"/>
        <end position="593"/>
    </location>
</feature>
<evidence type="ECO:0000313" key="4">
    <source>
        <dbReference type="Proteomes" id="UP000001542"/>
    </source>
</evidence>
<dbReference type="InterPro" id="IPR016024">
    <property type="entry name" value="ARM-type_fold"/>
</dbReference>
<feature type="compositionally biased region" description="Low complexity" evidence="1">
    <location>
        <begin position="500"/>
        <end position="509"/>
    </location>
</feature>
<dbReference type="OrthoDB" id="63891at2759"/>
<feature type="region of interest" description="Disordered" evidence="1">
    <location>
        <begin position="463"/>
        <end position="488"/>
    </location>
</feature>
<reference evidence="3" key="1">
    <citation type="submission" date="2006-10" db="EMBL/GenBank/DDBJ databases">
        <authorList>
            <person name="Amadeo P."/>
            <person name="Zhao Q."/>
            <person name="Wortman J."/>
            <person name="Fraser-Liggett C."/>
            <person name="Carlton J."/>
        </authorList>
    </citation>
    <scope>NUCLEOTIDE SEQUENCE</scope>
    <source>
        <strain evidence="3">G3</strain>
    </source>
</reference>
<dbReference type="InterPro" id="IPR011989">
    <property type="entry name" value="ARM-like"/>
</dbReference>
<reference evidence="3" key="2">
    <citation type="journal article" date="2007" name="Science">
        <title>Draft genome sequence of the sexually transmitted pathogen Trichomonas vaginalis.</title>
        <authorList>
            <person name="Carlton J.M."/>
            <person name="Hirt R.P."/>
            <person name="Silva J.C."/>
            <person name="Delcher A.L."/>
            <person name="Schatz M."/>
            <person name="Zhao Q."/>
            <person name="Wortman J.R."/>
            <person name="Bidwell S.L."/>
            <person name="Alsmark U.C.M."/>
            <person name="Besteiro S."/>
            <person name="Sicheritz-Ponten T."/>
            <person name="Noel C.J."/>
            <person name="Dacks J.B."/>
            <person name="Foster P.G."/>
            <person name="Simillion C."/>
            <person name="Van de Peer Y."/>
            <person name="Miranda-Saavedra D."/>
            <person name="Barton G.J."/>
            <person name="Westrop G.D."/>
            <person name="Mueller S."/>
            <person name="Dessi D."/>
            <person name="Fiori P.L."/>
            <person name="Ren Q."/>
            <person name="Paulsen I."/>
            <person name="Zhang H."/>
            <person name="Bastida-Corcuera F.D."/>
            <person name="Simoes-Barbosa A."/>
            <person name="Brown M.T."/>
            <person name="Hayes R.D."/>
            <person name="Mukherjee M."/>
            <person name="Okumura C.Y."/>
            <person name="Schneider R."/>
            <person name="Smith A.J."/>
            <person name="Vanacova S."/>
            <person name="Villalvazo M."/>
            <person name="Haas B.J."/>
            <person name="Pertea M."/>
            <person name="Feldblyum T.V."/>
            <person name="Utterback T.R."/>
            <person name="Shu C.L."/>
            <person name="Osoegawa K."/>
            <person name="de Jong P.J."/>
            <person name="Hrdy I."/>
            <person name="Horvathova L."/>
            <person name="Zubacova Z."/>
            <person name="Dolezal P."/>
            <person name="Malik S.B."/>
            <person name="Logsdon J.M. Jr."/>
            <person name="Henze K."/>
            <person name="Gupta A."/>
            <person name="Wang C.C."/>
            <person name="Dunne R.L."/>
            <person name="Upcroft J.A."/>
            <person name="Upcroft P."/>
            <person name="White O."/>
            <person name="Salzberg S.L."/>
            <person name="Tang P."/>
            <person name="Chiu C.-H."/>
            <person name="Lee Y.-S."/>
            <person name="Embley T.M."/>
            <person name="Coombs G.H."/>
            <person name="Mottram J.C."/>
            <person name="Tachezy J."/>
            <person name="Fraser-Liggett C.M."/>
            <person name="Johnson P.J."/>
        </authorList>
    </citation>
    <scope>NUCLEOTIDE SEQUENCE [LARGE SCALE GENOMIC DNA]</scope>
    <source>
        <strain evidence="3">G3</strain>
    </source>
</reference>
<feature type="compositionally biased region" description="Pro residues" evidence="1">
    <location>
        <begin position="578"/>
        <end position="589"/>
    </location>
</feature>
<gene>
    <name evidence="3" type="ORF">TVAG_121780</name>
</gene>
<dbReference type="EMBL" id="DS113332">
    <property type="protein sequence ID" value="EAY10774.1"/>
    <property type="molecule type" value="Genomic_DNA"/>
</dbReference>
<dbReference type="SMR" id="A2E989"/>
<dbReference type="Proteomes" id="UP000001542">
    <property type="component" value="Unassembled WGS sequence"/>
</dbReference>
<evidence type="ECO:0000259" key="2">
    <source>
        <dbReference type="SMART" id="SM01349"/>
    </source>
</evidence>
<proteinExistence type="predicted"/>
<feature type="domain" description="TOG" evidence="2">
    <location>
        <begin position="9"/>
        <end position="240"/>
    </location>
</feature>
<organism evidence="3 4">
    <name type="scientific">Trichomonas vaginalis (strain ATCC PRA-98 / G3)</name>
    <dbReference type="NCBI Taxonomy" id="412133"/>
    <lineage>
        <taxon>Eukaryota</taxon>
        <taxon>Metamonada</taxon>
        <taxon>Parabasalia</taxon>
        <taxon>Trichomonadida</taxon>
        <taxon>Trichomonadidae</taxon>
        <taxon>Trichomonas</taxon>
    </lineage>
</organism>
<keyword evidence="4" id="KW-1185">Reference proteome</keyword>
<evidence type="ECO:0000256" key="1">
    <source>
        <dbReference type="SAM" id="MobiDB-lite"/>
    </source>
</evidence>